<reference evidence="1 2" key="1">
    <citation type="submission" date="2022-05" db="EMBL/GenBank/DDBJ databases">
        <authorList>
            <consortium name="Genoscope - CEA"/>
            <person name="William W."/>
        </authorList>
    </citation>
    <scope>NUCLEOTIDE SEQUENCE [LARGE SCALE GENOMIC DNA]</scope>
</reference>
<sequence length="240" mass="27140">MYFPDAPADAQRARACYIIERIDSVKSAYPDCGVILLGDFNILDVTNILTNRTLKQLVREPTRGNSVLDLVISNLASYYNKPVVSAHLGSSDHCSVHWVPNPNYGSSKLTAKKKVVKMHRFPESAFGRWVSAHSWFAHTCAVDYLPVDSLTTSFSDDLCNAINIYFPAKSVKIHPTDKPWMSAEIKSLILERHLAYHSGSNERWRLLRNKVRIAICKRKKEFFARKVKSLKTSAAMAKIN</sequence>
<dbReference type="PANTHER" id="PTHR47510:SF3">
    <property type="entry name" value="ENDO_EXONUCLEASE_PHOSPHATASE DOMAIN-CONTAINING PROTEIN"/>
    <property type="match status" value="1"/>
</dbReference>
<name>A0ABN8MMU9_9CNID</name>
<evidence type="ECO:0000313" key="2">
    <source>
        <dbReference type="Proteomes" id="UP001159405"/>
    </source>
</evidence>
<dbReference type="Proteomes" id="UP001159405">
    <property type="component" value="Unassembled WGS sequence"/>
</dbReference>
<proteinExistence type="predicted"/>
<comment type="caution">
    <text evidence="1">The sequence shown here is derived from an EMBL/GenBank/DDBJ whole genome shotgun (WGS) entry which is preliminary data.</text>
</comment>
<organism evidence="1 2">
    <name type="scientific">Porites lobata</name>
    <dbReference type="NCBI Taxonomy" id="104759"/>
    <lineage>
        <taxon>Eukaryota</taxon>
        <taxon>Metazoa</taxon>
        <taxon>Cnidaria</taxon>
        <taxon>Anthozoa</taxon>
        <taxon>Hexacorallia</taxon>
        <taxon>Scleractinia</taxon>
        <taxon>Fungiina</taxon>
        <taxon>Poritidae</taxon>
        <taxon>Porites</taxon>
    </lineage>
</organism>
<keyword evidence="2" id="KW-1185">Reference proteome</keyword>
<evidence type="ECO:0000313" key="1">
    <source>
        <dbReference type="EMBL" id="CAH3032257.1"/>
    </source>
</evidence>
<dbReference type="PANTHER" id="PTHR47510">
    <property type="entry name" value="REVERSE TRANSCRIPTASE DOMAIN-CONTAINING PROTEIN"/>
    <property type="match status" value="1"/>
</dbReference>
<gene>
    <name evidence="1" type="ORF">PLOB_00000263</name>
</gene>
<protein>
    <recommendedName>
        <fullName evidence="3">Endonuclease/exonuclease/phosphatase domain-containing protein</fullName>
    </recommendedName>
</protein>
<evidence type="ECO:0008006" key="3">
    <source>
        <dbReference type="Google" id="ProtNLM"/>
    </source>
</evidence>
<accession>A0ABN8MMU9</accession>
<dbReference type="EMBL" id="CALNXK010000001">
    <property type="protein sequence ID" value="CAH3032257.1"/>
    <property type="molecule type" value="Genomic_DNA"/>
</dbReference>